<evidence type="ECO:0000313" key="6">
    <source>
        <dbReference type="Proteomes" id="UP001155241"/>
    </source>
</evidence>
<evidence type="ECO:0000256" key="1">
    <source>
        <dbReference type="ARBA" id="ARBA00023015"/>
    </source>
</evidence>
<keyword evidence="1" id="KW-0805">Transcription regulation</keyword>
<dbReference type="NCBIfam" id="TIGR00229">
    <property type="entry name" value="sensory_box"/>
    <property type="match status" value="1"/>
</dbReference>
<dbReference type="Pfam" id="PF12833">
    <property type="entry name" value="HTH_18"/>
    <property type="match status" value="1"/>
</dbReference>
<dbReference type="InterPro" id="IPR013656">
    <property type="entry name" value="PAS_4"/>
</dbReference>
<dbReference type="EMBL" id="JAMXLR010000092">
    <property type="protein sequence ID" value="MCO6047661.1"/>
    <property type="molecule type" value="Genomic_DNA"/>
</dbReference>
<reference evidence="5" key="1">
    <citation type="submission" date="2022-06" db="EMBL/GenBank/DDBJ databases">
        <title>Aeoliella straminimaris, a novel planctomycete from sediments.</title>
        <authorList>
            <person name="Vitorino I.R."/>
            <person name="Lage O.M."/>
        </authorList>
    </citation>
    <scope>NUCLEOTIDE SEQUENCE</scope>
    <source>
        <strain evidence="5">ICT_H6.2</strain>
    </source>
</reference>
<dbReference type="SUPFAM" id="SSF55785">
    <property type="entry name" value="PYP-like sensor domain (PAS domain)"/>
    <property type="match status" value="1"/>
</dbReference>
<dbReference type="CDD" id="cd00130">
    <property type="entry name" value="PAS"/>
    <property type="match status" value="1"/>
</dbReference>
<gene>
    <name evidence="5" type="ORF">NG895_27470</name>
</gene>
<organism evidence="5 6">
    <name type="scientific">Aeoliella straminimaris</name>
    <dbReference type="NCBI Taxonomy" id="2954799"/>
    <lineage>
        <taxon>Bacteria</taxon>
        <taxon>Pseudomonadati</taxon>
        <taxon>Planctomycetota</taxon>
        <taxon>Planctomycetia</taxon>
        <taxon>Pirellulales</taxon>
        <taxon>Lacipirellulaceae</taxon>
        <taxon>Aeoliella</taxon>
    </lineage>
</organism>
<dbReference type="Proteomes" id="UP001155241">
    <property type="component" value="Unassembled WGS sequence"/>
</dbReference>
<dbReference type="PANTHER" id="PTHR43280">
    <property type="entry name" value="ARAC-FAMILY TRANSCRIPTIONAL REGULATOR"/>
    <property type="match status" value="1"/>
</dbReference>
<dbReference type="SMART" id="SM00342">
    <property type="entry name" value="HTH_ARAC"/>
    <property type="match status" value="1"/>
</dbReference>
<feature type="domain" description="HTH araC/xylS-type" evidence="4">
    <location>
        <begin position="152"/>
        <end position="250"/>
    </location>
</feature>
<dbReference type="PANTHER" id="PTHR43280:SF28">
    <property type="entry name" value="HTH-TYPE TRANSCRIPTIONAL ACTIVATOR RHAS"/>
    <property type="match status" value="1"/>
</dbReference>
<comment type="caution">
    <text evidence="5">The sequence shown here is derived from an EMBL/GenBank/DDBJ whole genome shotgun (WGS) entry which is preliminary data.</text>
</comment>
<dbReference type="InterPro" id="IPR035965">
    <property type="entry name" value="PAS-like_dom_sf"/>
</dbReference>
<dbReference type="Gene3D" id="1.10.10.60">
    <property type="entry name" value="Homeodomain-like"/>
    <property type="match status" value="2"/>
</dbReference>
<keyword evidence="6" id="KW-1185">Reference proteome</keyword>
<dbReference type="InterPro" id="IPR009057">
    <property type="entry name" value="Homeodomain-like_sf"/>
</dbReference>
<keyword evidence="3" id="KW-0804">Transcription</keyword>
<dbReference type="RefSeq" id="WP_252855771.1">
    <property type="nucleotide sequence ID" value="NZ_JAMXLR010000092.1"/>
</dbReference>
<dbReference type="Pfam" id="PF08448">
    <property type="entry name" value="PAS_4"/>
    <property type="match status" value="1"/>
</dbReference>
<dbReference type="InterPro" id="IPR018060">
    <property type="entry name" value="HTH_AraC"/>
</dbReference>
<sequence length="258" mass="29212">MGQTRQAARTPAKLDFFEKLASPGQLLDLLNHLPASYFFAKDLEGRFVHVNQALIEVLGLQSESEVIGKTDHDLFPREVADQYRRQDKTVIQSGQSLNEHVCAVPDSSGILRWYVETKIPLLDTDGKTIGVAGIMYDLERAGTMLEPYERLNAAITHITNHYSEKITVESLAKLSHLSISQFKRVFKQLFRITPNLYLRRVRINAACVLLRETACSIEAIAEQTGHYDASHFARQFRAQMHVSPGEFRDQNSNSLQEP</sequence>
<dbReference type="AlphaFoldDB" id="A0A9X2FIZ4"/>
<dbReference type="PROSITE" id="PS01124">
    <property type="entry name" value="HTH_ARAC_FAMILY_2"/>
    <property type="match status" value="1"/>
</dbReference>
<protein>
    <submittedName>
        <fullName evidence="5">AraC family transcriptional regulator</fullName>
    </submittedName>
</protein>
<dbReference type="SUPFAM" id="SSF46689">
    <property type="entry name" value="Homeodomain-like"/>
    <property type="match status" value="2"/>
</dbReference>
<dbReference type="GO" id="GO:0043565">
    <property type="term" value="F:sequence-specific DNA binding"/>
    <property type="evidence" value="ECO:0007669"/>
    <property type="project" value="InterPro"/>
</dbReference>
<evidence type="ECO:0000256" key="3">
    <source>
        <dbReference type="ARBA" id="ARBA00023163"/>
    </source>
</evidence>
<accession>A0A9X2FIZ4</accession>
<proteinExistence type="predicted"/>
<evidence type="ECO:0000256" key="2">
    <source>
        <dbReference type="ARBA" id="ARBA00023125"/>
    </source>
</evidence>
<dbReference type="SMART" id="SM00091">
    <property type="entry name" value="PAS"/>
    <property type="match status" value="1"/>
</dbReference>
<name>A0A9X2FIZ4_9BACT</name>
<evidence type="ECO:0000259" key="4">
    <source>
        <dbReference type="PROSITE" id="PS01124"/>
    </source>
</evidence>
<keyword evidence="2" id="KW-0238">DNA-binding</keyword>
<dbReference type="GO" id="GO:0003700">
    <property type="term" value="F:DNA-binding transcription factor activity"/>
    <property type="evidence" value="ECO:0007669"/>
    <property type="project" value="InterPro"/>
</dbReference>
<evidence type="ECO:0000313" key="5">
    <source>
        <dbReference type="EMBL" id="MCO6047661.1"/>
    </source>
</evidence>
<dbReference type="Gene3D" id="3.30.450.20">
    <property type="entry name" value="PAS domain"/>
    <property type="match status" value="1"/>
</dbReference>
<dbReference type="InterPro" id="IPR000014">
    <property type="entry name" value="PAS"/>
</dbReference>